<protein>
    <submittedName>
        <fullName evidence="1">Uncharacterized protein</fullName>
    </submittedName>
</protein>
<dbReference type="Proteomes" id="UP000249239">
    <property type="component" value="Unassembled WGS sequence"/>
</dbReference>
<name>A0A2W7NHY6_9BACT</name>
<sequence>MQKHALGTPRNVSKNKTILINSDIIQEDNKRYEFVDPAFELWLKKQYLNQSYTT</sequence>
<dbReference type="EMBL" id="QKZK01000003">
    <property type="protein sequence ID" value="PZX20045.1"/>
    <property type="molecule type" value="Genomic_DNA"/>
</dbReference>
<comment type="caution">
    <text evidence="1">The sequence shown here is derived from an EMBL/GenBank/DDBJ whole genome shotgun (WGS) entry which is preliminary data.</text>
</comment>
<evidence type="ECO:0000313" key="2">
    <source>
        <dbReference type="Proteomes" id="UP000249239"/>
    </source>
</evidence>
<dbReference type="AlphaFoldDB" id="A0A2W7NHY6"/>
<accession>A0A2W7NHY6</accession>
<keyword evidence="2" id="KW-1185">Reference proteome</keyword>
<proteinExistence type="predicted"/>
<reference evidence="1 2" key="1">
    <citation type="submission" date="2018-06" db="EMBL/GenBank/DDBJ databases">
        <title>Genomic Encyclopedia of Archaeal and Bacterial Type Strains, Phase II (KMG-II): from individual species to whole genera.</title>
        <authorList>
            <person name="Goeker M."/>
        </authorList>
    </citation>
    <scope>NUCLEOTIDE SEQUENCE [LARGE SCALE GENOMIC DNA]</scope>
    <source>
        <strain evidence="1 2">DSM 6779</strain>
    </source>
</reference>
<organism evidence="1 2">
    <name type="scientific">Breznakibacter xylanolyticus</name>
    <dbReference type="NCBI Taxonomy" id="990"/>
    <lineage>
        <taxon>Bacteria</taxon>
        <taxon>Pseudomonadati</taxon>
        <taxon>Bacteroidota</taxon>
        <taxon>Bacteroidia</taxon>
        <taxon>Marinilabiliales</taxon>
        <taxon>Marinilabiliaceae</taxon>
        <taxon>Breznakibacter</taxon>
    </lineage>
</organism>
<gene>
    <name evidence="1" type="ORF">LX69_00496</name>
</gene>
<evidence type="ECO:0000313" key="1">
    <source>
        <dbReference type="EMBL" id="PZX20045.1"/>
    </source>
</evidence>